<dbReference type="EMBL" id="LAZR01022970">
    <property type="protein sequence ID" value="KKL80062.1"/>
    <property type="molecule type" value="Genomic_DNA"/>
</dbReference>
<dbReference type="PANTHER" id="PTHR48090">
    <property type="entry name" value="UNDECAPRENYL-PHOSPHATE 4-DEOXY-4-FORMAMIDO-L-ARABINOSE TRANSFERASE-RELATED"/>
    <property type="match status" value="1"/>
</dbReference>
<organism evidence="2">
    <name type="scientific">marine sediment metagenome</name>
    <dbReference type="NCBI Taxonomy" id="412755"/>
    <lineage>
        <taxon>unclassified sequences</taxon>
        <taxon>metagenomes</taxon>
        <taxon>ecological metagenomes</taxon>
    </lineage>
</organism>
<protein>
    <recommendedName>
        <fullName evidence="1">Glycosyltransferase 2-like domain-containing protein</fullName>
    </recommendedName>
</protein>
<reference evidence="2" key="1">
    <citation type="journal article" date="2015" name="Nature">
        <title>Complex archaea that bridge the gap between prokaryotes and eukaryotes.</title>
        <authorList>
            <person name="Spang A."/>
            <person name="Saw J.H."/>
            <person name="Jorgensen S.L."/>
            <person name="Zaremba-Niedzwiedzka K."/>
            <person name="Martijn J."/>
            <person name="Lind A.E."/>
            <person name="van Eijk R."/>
            <person name="Schleper C."/>
            <person name="Guy L."/>
            <person name="Ettema T.J."/>
        </authorList>
    </citation>
    <scope>NUCLEOTIDE SEQUENCE</scope>
</reference>
<name>A0A0F9HY24_9ZZZZ</name>
<dbReference type="Pfam" id="PF00535">
    <property type="entry name" value="Glycos_transf_2"/>
    <property type="match status" value="1"/>
</dbReference>
<dbReference type="CDD" id="cd04179">
    <property type="entry name" value="DPM_DPG-synthase_like"/>
    <property type="match status" value="1"/>
</dbReference>
<dbReference type="SUPFAM" id="SSF53448">
    <property type="entry name" value="Nucleotide-diphospho-sugar transferases"/>
    <property type="match status" value="1"/>
</dbReference>
<dbReference type="AlphaFoldDB" id="A0A0F9HY24"/>
<dbReference type="InterPro" id="IPR050256">
    <property type="entry name" value="Glycosyltransferase_2"/>
</dbReference>
<dbReference type="InterPro" id="IPR001173">
    <property type="entry name" value="Glyco_trans_2-like"/>
</dbReference>
<comment type="caution">
    <text evidence="2">The sequence shown here is derived from an EMBL/GenBank/DDBJ whole genome shotgun (WGS) entry which is preliminary data.</text>
</comment>
<evidence type="ECO:0000259" key="1">
    <source>
        <dbReference type="Pfam" id="PF00535"/>
    </source>
</evidence>
<evidence type="ECO:0000313" key="2">
    <source>
        <dbReference type="EMBL" id="KKL80062.1"/>
    </source>
</evidence>
<proteinExistence type="predicted"/>
<dbReference type="InterPro" id="IPR029044">
    <property type="entry name" value="Nucleotide-diphossugar_trans"/>
</dbReference>
<gene>
    <name evidence="2" type="ORF">LCGC14_2008560</name>
</gene>
<feature type="domain" description="Glycosyltransferase 2-like" evidence="1">
    <location>
        <begin position="9"/>
        <end position="171"/>
    </location>
</feature>
<accession>A0A0F9HY24</accession>
<dbReference type="Gene3D" id="3.90.550.10">
    <property type="entry name" value="Spore Coat Polysaccharide Biosynthesis Protein SpsA, Chain A"/>
    <property type="match status" value="1"/>
</dbReference>
<sequence length="255" mass="29375">MVYKGKRISLTIPAYNEERLIIPTIMGIPDFVDKVFVIDDGSKDLTPELVQRLKDPKIKLIKLEKNLGVGNAIKVGYIASLKHNIDIVAVVGADHQFDLEQLPSFLDPIVNDEADYTKGNRFLVDAKEVMPNKRYLGNIFLSILTRMASGVHTIFDTQDGFTAISKKVIETVDWDLFWDGYGYVSDFIIKIAAYGYRIKDIPRRSIYIEGEKQSKIVISKYIKRSFSMILKGWMWRIRNQKKIRNKLKEKNIEII</sequence>
<dbReference type="PANTHER" id="PTHR48090:SF7">
    <property type="entry name" value="RFBJ PROTEIN"/>
    <property type="match status" value="1"/>
</dbReference>